<dbReference type="SUPFAM" id="SSF53474">
    <property type="entry name" value="alpha/beta-Hydrolases"/>
    <property type="match status" value="1"/>
</dbReference>
<dbReference type="InterPro" id="IPR029058">
    <property type="entry name" value="AB_hydrolase_fold"/>
</dbReference>
<gene>
    <name evidence="1" type="ORF">CBRE1094_LOCUS13108</name>
</gene>
<organism evidence="1">
    <name type="scientific">Haptolina brevifila</name>
    <dbReference type="NCBI Taxonomy" id="156173"/>
    <lineage>
        <taxon>Eukaryota</taxon>
        <taxon>Haptista</taxon>
        <taxon>Haptophyta</taxon>
        <taxon>Prymnesiophyceae</taxon>
        <taxon>Prymnesiales</taxon>
        <taxon>Prymnesiaceae</taxon>
        <taxon>Haptolina</taxon>
    </lineage>
</organism>
<accession>A0A7S2D204</accession>
<dbReference type="AlphaFoldDB" id="A0A7S2D204"/>
<name>A0A7S2D204_9EUKA</name>
<reference evidence="1" key="1">
    <citation type="submission" date="2021-01" db="EMBL/GenBank/DDBJ databases">
        <authorList>
            <person name="Corre E."/>
            <person name="Pelletier E."/>
            <person name="Niang G."/>
            <person name="Scheremetjew M."/>
            <person name="Finn R."/>
            <person name="Kale V."/>
            <person name="Holt S."/>
            <person name="Cochrane G."/>
            <person name="Meng A."/>
            <person name="Brown T."/>
            <person name="Cohen L."/>
        </authorList>
    </citation>
    <scope>NUCLEOTIDE SEQUENCE</scope>
    <source>
        <strain evidence="1">UTEX LB 985</strain>
    </source>
</reference>
<dbReference type="Gene3D" id="3.40.50.1820">
    <property type="entry name" value="alpha/beta hydrolase"/>
    <property type="match status" value="1"/>
</dbReference>
<evidence type="ECO:0000313" key="1">
    <source>
        <dbReference type="EMBL" id="CAD9441385.1"/>
    </source>
</evidence>
<sequence>MPRYGSAPALSPLQHTLTHHPAPLYLQDAFGDCPTARTARQLSPQQDAFAYEWRWRSDCATTVAFFPPSWDVYHTSDMPFVFDPFANCSRTQEGKVLSSSWATFLDGLISRGSPDERWPPFAPAHPWRMVLGNFGKPLAPWLSLTNASYSANCAFWDQLSWSDDLL</sequence>
<evidence type="ECO:0008006" key="2">
    <source>
        <dbReference type="Google" id="ProtNLM"/>
    </source>
</evidence>
<protein>
    <recommendedName>
        <fullName evidence="2">Carboxylesterase type B domain-containing protein</fullName>
    </recommendedName>
</protein>
<dbReference type="EMBL" id="HBGU01024139">
    <property type="protein sequence ID" value="CAD9441385.1"/>
    <property type="molecule type" value="Transcribed_RNA"/>
</dbReference>
<proteinExistence type="predicted"/>